<keyword evidence="1" id="KW-0472">Membrane</keyword>
<comment type="caution">
    <text evidence="2">The sequence shown here is derived from an EMBL/GenBank/DDBJ whole genome shotgun (WGS) entry which is preliminary data.</text>
</comment>
<keyword evidence="3" id="KW-1185">Reference proteome</keyword>
<feature type="transmembrane region" description="Helical" evidence="1">
    <location>
        <begin position="43"/>
        <end position="63"/>
    </location>
</feature>
<organism evidence="2 3">
    <name type="scientific">Streptomyces morookaense</name>
    <name type="common">Streptoverticillium morookaense</name>
    <dbReference type="NCBI Taxonomy" id="1970"/>
    <lineage>
        <taxon>Bacteria</taxon>
        <taxon>Bacillati</taxon>
        <taxon>Actinomycetota</taxon>
        <taxon>Actinomycetes</taxon>
        <taxon>Kitasatosporales</taxon>
        <taxon>Streptomycetaceae</taxon>
        <taxon>Streptomyces</taxon>
    </lineage>
</organism>
<dbReference type="Proteomes" id="UP000587462">
    <property type="component" value="Unassembled WGS sequence"/>
</dbReference>
<evidence type="ECO:0000313" key="2">
    <source>
        <dbReference type="EMBL" id="NVK81716.1"/>
    </source>
</evidence>
<evidence type="ECO:0000256" key="1">
    <source>
        <dbReference type="SAM" id="Phobius"/>
    </source>
</evidence>
<keyword evidence="1" id="KW-0812">Transmembrane</keyword>
<name>A0A7Y7BAS1_STRMO</name>
<keyword evidence="1" id="KW-1133">Transmembrane helix</keyword>
<protein>
    <submittedName>
        <fullName evidence="2">Uncharacterized protein</fullName>
    </submittedName>
</protein>
<gene>
    <name evidence="2" type="ORF">HG542_29300</name>
</gene>
<feature type="transmembrane region" description="Helical" evidence="1">
    <location>
        <begin position="12"/>
        <end position="31"/>
    </location>
</feature>
<feature type="transmembrane region" description="Helical" evidence="1">
    <location>
        <begin position="100"/>
        <end position="117"/>
    </location>
</feature>
<feature type="transmembrane region" description="Helical" evidence="1">
    <location>
        <begin position="158"/>
        <end position="178"/>
    </location>
</feature>
<dbReference type="RefSeq" id="WP_171086705.1">
    <property type="nucleotide sequence ID" value="NZ_BNBU01000009.1"/>
</dbReference>
<dbReference type="AlphaFoldDB" id="A0A7Y7BAS1"/>
<sequence>MSEQAPARKGRTAAIGWALTIAFNIVAPIMTYNHLTSAGYGEVTALLASAAWPVVDIGVHLAWHRRVDEFAVISLVFMALTIVVTLAGPQSARLLLVKDSLVTGIFGIACLASLAAPRPMMFYFGRKFATDGTPAAISWWNGLWQYEGFRCVQRNLTIGWGLAYVAEAALRIALSYALDTASMVTLNSVLSYAVTGALIFWTITYARRSRPKAAAAAPVAEPTAG</sequence>
<feature type="transmembrane region" description="Helical" evidence="1">
    <location>
        <begin position="70"/>
        <end position="88"/>
    </location>
</feature>
<reference evidence="2 3" key="1">
    <citation type="submission" date="2020-04" db="EMBL/GenBank/DDBJ databases">
        <title>Draft Genome Sequence of Streptomyces morookaense DSM 40503, an 8-azaguanine-producing strain.</title>
        <authorList>
            <person name="Qi J."/>
            <person name="Gao J.-M."/>
        </authorList>
    </citation>
    <scope>NUCLEOTIDE SEQUENCE [LARGE SCALE GENOMIC DNA]</scope>
    <source>
        <strain evidence="2 3">DSM 40503</strain>
    </source>
</reference>
<evidence type="ECO:0000313" key="3">
    <source>
        <dbReference type="Proteomes" id="UP000587462"/>
    </source>
</evidence>
<proteinExistence type="predicted"/>
<feature type="transmembrane region" description="Helical" evidence="1">
    <location>
        <begin position="184"/>
        <end position="203"/>
    </location>
</feature>
<accession>A0A7Y7BAS1</accession>
<dbReference type="EMBL" id="JABBXF010000090">
    <property type="protein sequence ID" value="NVK81716.1"/>
    <property type="molecule type" value="Genomic_DNA"/>
</dbReference>
<dbReference type="NCBIfam" id="NF041646">
    <property type="entry name" value="VC0807_fam"/>
    <property type="match status" value="1"/>
</dbReference>